<dbReference type="GO" id="GO:0015990">
    <property type="term" value="P:electron transport coupled proton transport"/>
    <property type="evidence" value="ECO:0007669"/>
    <property type="project" value="TreeGrafter"/>
</dbReference>
<dbReference type="GO" id="GO:0003954">
    <property type="term" value="F:NADH dehydrogenase activity"/>
    <property type="evidence" value="ECO:0007669"/>
    <property type="project" value="TreeGrafter"/>
</dbReference>
<feature type="transmembrane region" description="Helical" evidence="7">
    <location>
        <begin position="6"/>
        <end position="21"/>
    </location>
</feature>
<dbReference type="PANTHER" id="PTHR43507">
    <property type="entry name" value="NADH-UBIQUINONE OXIDOREDUCTASE CHAIN 4"/>
    <property type="match status" value="1"/>
</dbReference>
<dbReference type="AlphaFoldDB" id="A0A212J6P6"/>
<comment type="similarity">
    <text evidence="2">Belongs to the complex I subunit 4 family.</text>
</comment>
<keyword evidence="3 6" id="KW-0812">Transmembrane</keyword>
<feature type="transmembrane region" description="Helical" evidence="7">
    <location>
        <begin position="199"/>
        <end position="220"/>
    </location>
</feature>
<feature type="transmembrane region" description="Helical" evidence="7">
    <location>
        <begin position="28"/>
        <end position="52"/>
    </location>
</feature>
<organism evidence="9">
    <name type="scientific">uncultured Dysgonomonas sp</name>
    <dbReference type="NCBI Taxonomy" id="206096"/>
    <lineage>
        <taxon>Bacteria</taxon>
        <taxon>Pseudomonadati</taxon>
        <taxon>Bacteroidota</taxon>
        <taxon>Bacteroidia</taxon>
        <taxon>Bacteroidales</taxon>
        <taxon>Dysgonomonadaceae</taxon>
        <taxon>Dysgonomonas</taxon>
        <taxon>environmental samples</taxon>
    </lineage>
</organism>
<dbReference type="GO" id="GO:0048039">
    <property type="term" value="F:ubiquinone binding"/>
    <property type="evidence" value="ECO:0007669"/>
    <property type="project" value="TreeGrafter"/>
</dbReference>
<accession>A0A212J6P6</accession>
<feature type="transmembrane region" description="Helical" evidence="7">
    <location>
        <begin position="72"/>
        <end position="90"/>
    </location>
</feature>
<dbReference type="GO" id="GO:0012505">
    <property type="term" value="C:endomembrane system"/>
    <property type="evidence" value="ECO:0007669"/>
    <property type="project" value="UniProtKB-SubCell"/>
</dbReference>
<gene>
    <name evidence="9" type="ORF">KL86DYS1_11305</name>
</gene>
<dbReference type="PANTHER" id="PTHR43507:SF1">
    <property type="entry name" value="NADH-UBIQUINONE OXIDOREDUCTASE CHAIN 4"/>
    <property type="match status" value="1"/>
</dbReference>
<dbReference type="RefSeq" id="WP_296939185.1">
    <property type="nucleotide sequence ID" value="NZ_LT599032.1"/>
</dbReference>
<evidence type="ECO:0000259" key="8">
    <source>
        <dbReference type="Pfam" id="PF00361"/>
    </source>
</evidence>
<proteinExistence type="inferred from homology"/>
<comment type="subcellular location">
    <subcellularLocation>
        <location evidence="1">Endomembrane system</location>
        <topology evidence="1">Multi-pass membrane protein</topology>
    </subcellularLocation>
    <subcellularLocation>
        <location evidence="6">Membrane</location>
        <topology evidence="6">Multi-pass membrane protein</topology>
    </subcellularLocation>
</comment>
<evidence type="ECO:0000256" key="1">
    <source>
        <dbReference type="ARBA" id="ARBA00004127"/>
    </source>
</evidence>
<name>A0A212J6P6_9BACT</name>
<feature type="transmembrane region" description="Helical" evidence="7">
    <location>
        <begin position="363"/>
        <end position="385"/>
    </location>
</feature>
<dbReference type="PRINTS" id="PR01437">
    <property type="entry name" value="NUOXDRDTASE4"/>
</dbReference>
<dbReference type="NCBIfam" id="TIGR01972">
    <property type="entry name" value="NDH_I_M"/>
    <property type="match status" value="1"/>
</dbReference>
<keyword evidence="4 7" id="KW-1133">Transmembrane helix</keyword>
<feature type="transmembrane region" description="Helical" evidence="7">
    <location>
        <begin position="125"/>
        <end position="144"/>
    </location>
</feature>
<evidence type="ECO:0000256" key="6">
    <source>
        <dbReference type="RuleBase" id="RU000320"/>
    </source>
</evidence>
<sequence length="477" mass="53025">MNIAIILIILLVGAILTYFSGNRFASKVAILFSVAAAIFSVALCLKFGAAGTNYSAEWISNPNISFSLKADGLAIAMILLTTILLPIIILAAHNREFKNEKLLYSLIMFMAFAMTGAFLSSDALLYYVFWEMSLIPIYFIIILWGNGEMAKRRKAAMTFFLFTFAGSLFMMAAIIYMYTKTGSFQLEAFYNANLSNTEQIWIFLAFFLAYAIKIPIFPFHTWQANVYQKAPAVGTMLLAGLMSKMGAYSVIRWQIPTTPYAAQELRTIVLILCIIGVVYGAIMALRQDDLKRFMAYASLSHVGFVAAGSYALTYDGLQGAVVLILAHGFGIVGLFYSVDIIQNRTNTLSISKLGGIASHTPKFTVAFFLAILSSIGVPLTFNFIGEFTIMYGLYEVNLWYALTIGTSLFLGALFMLRMFQHVMLGEPSETKFRDLSKTEIFVFSLIVAVLLFFGVYVKPVTDLVSSSLEEIVMYINR</sequence>
<evidence type="ECO:0000256" key="5">
    <source>
        <dbReference type="ARBA" id="ARBA00023136"/>
    </source>
</evidence>
<feature type="transmembrane region" description="Helical" evidence="7">
    <location>
        <begin position="102"/>
        <end position="119"/>
    </location>
</feature>
<dbReference type="GO" id="GO:0008137">
    <property type="term" value="F:NADH dehydrogenase (ubiquinone) activity"/>
    <property type="evidence" value="ECO:0007669"/>
    <property type="project" value="InterPro"/>
</dbReference>
<feature type="transmembrane region" description="Helical" evidence="7">
    <location>
        <begin position="440"/>
        <end position="457"/>
    </location>
</feature>
<evidence type="ECO:0000256" key="3">
    <source>
        <dbReference type="ARBA" id="ARBA00022692"/>
    </source>
</evidence>
<evidence type="ECO:0000256" key="7">
    <source>
        <dbReference type="SAM" id="Phobius"/>
    </source>
</evidence>
<dbReference type="InterPro" id="IPR010227">
    <property type="entry name" value="NADH_Q_OxRdtase_chainM/4"/>
</dbReference>
<dbReference type="GO" id="GO:0016020">
    <property type="term" value="C:membrane"/>
    <property type="evidence" value="ECO:0007669"/>
    <property type="project" value="UniProtKB-SubCell"/>
</dbReference>
<feature type="transmembrane region" description="Helical" evidence="7">
    <location>
        <begin position="319"/>
        <end position="342"/>
    </location>
</feature>
<evidence type="ECO:0000313" key="9">
    <source>
        <dbReference type="EMBL" id="SBV95107.1"/>
    </source>
</evidence>
<keyword evidence="5 7" id="KW-0472">Membrane</keyword>
<reference evidence="9" key="1">
    <citation type="submission" date="2016-04" db="EMBL/GenBank/DDBJ databases">
        <authorList>
            <person name="Evans L.H."/>
            <person name="Alamgir A."/>
            <person name="Owens N."/>
            <person name="Weber N.D."/>
            <person name="Virtaneva K."/>
            <person name="Barbian K."/>
            <person name="Babar A."/>
            <person name="Rosenke K."/>
        </authorList>
    </citation>
    <scope>NUCLEOTIDE SEQUENCE</scope>
    <source>
        <strain evidence="9">86-1</strain>
    </source>
</reference>
<evidence type="ECO:0000256" key="4">
    <source>
        <dbReference type="ARBA" id="ARBA00022989"/>
    </source>
</evidence>
<dbReference type="InterPro" id="IPR003918">
    <property type="entry name" value="NADH_UbQ_OxRdtase"/>
</dbReference>
<feature type="transmembrane region" description="Helical" evidence="7">
    <location>
        <begin position="293"/>
        <end position="313"/>
    </location>
</feature>
<dbReference type="Pfam" id="PF00361">
    <property type="entry name" value="Proton_antipo_M"/>
    <property type="match status" value="1"/>
</dbReference>
<dbReference type="GO" id="GO:0042773">
    <property type="term" value="P:ATP synthesis coupled electron transport"/>
    <property type="evidence" value="ECO:0007669"/>
    <property type="project" value="InterPro"/>
</dbReference>
<dbReference type="InterPro" id="IPR001750">
    <property type="entry name" value="ND/Mrp_TM"/>
</dbReference>
<feature type="transmembrane region" description="Helical" evidence="7">
    <location>
        <begin position="397"/>
        <end position="419"/>
    </location>
</feature>
<feature type="transmembrane region" description="Helical" evidence="7">
    <location>
        <begin position="267"/>
        <end position="286"/>
    </location>
</feature>
<feature type="domain" description="NADH:quinone oxidoreductase/Mrp antiporter transmembrane" evidence="8">
    <location>
        <begin position="120"/>
        <end position="406"/>
    </location>
</feature>
<protein>
    <recommendedName>
        <fullName evidence="8">NADH:quinone oxidoreductase/Mrp antiporter transmembrane domain-containing protein</fullName>
    </recommendedName>
</protein>
<feature type="transmembrane region" description="Helical" evidence="7">
    <location>
        <begin position="156"/>
        <end position="179"/>
    </location>
</feature>
<dbReference type="EMBL" id="FLUM01000001">
    <property type="protein sequence ID" value="SBV95107.1"/>
    <property type="molecule type" value="Genomic_DNA"/>
</dbReference>
<evidence type="ECO:0000256" key="2">
    <source>
        <dbReference type="ARBA" id="ARBA00009025"/>
    </source>
</evidence>